<reference evidence="2 3" key="1">
    <citation type="submission" date="2021-06" db="EMBL/GenBank/DDBJ databases">
        <title>Caerostris extrusa draft genome.</title>
        <authorList>
            <person name="Kono N."/>
            <person name="Arakawa K."/>
        </authorList>
    </citation>
    <scope>NUCLEOTIDE SEQUENCE [LARGE SCALE GENOMIC DNA]</scope>
</reference>
<organism evidence="2 3">
    <name type="scientific">Caerostris extrusa</name>
    <name type="common">Bark spider</name>
    <name type="synonym">Caerostris bankana</name>
    <dbReference type="NCBI Taxonomy" id="172846"/>
    <lineage>
        <taxon>Eukaryota</taxon>
        <taxon>Metazoa</taxon>
        <taxon>Ecdysozoa</taxon>
        <taxon>Arthropoda</taxon>
        <taxon>Chelicerata</taxon>
        <taxon>Arachnida</taxon>
        <taxon>Araneae</taxon>
        <taxon>Araneomorphae</taxon>
        <taxon>Entelegynae</taxon>
        <taxon>Araneoidea</taxon>
        <taxon>Araneidae</taxon>
        <taxon>Caerostris</taxon>
    </lineage>
</organism>
<sequence>MPVRLFSKFEKVEIIINLFILGNLRTYQEEYAFGLVGIPNNCYTYSNNYQRVLEKIRNMDFIDFDVDHADMLVLPRLSRLFQYINILEVFFNPFQVWLILMFTVCMTFIGVFGYAIIWTWESAVRTYRELMNPESRTARTIFVFLSFIICASIVIHDILNILYKEGTLYF</sequence>
<feature type="transmembrane region" description="Helical" evidence="1">
    <location>
        <begin position="96"/>
        <end position="120"/>
    </location>
</feature>
<evidence type="ECO:0000256" key="1">
    <source>
        <dbReference type="SAM" id="Phobius"/>
    </source>
</evidence>
<name>A0AAV4TXG1_CAEEX</name>
<proteinExistence type="predicted"/>
<gene>
    <name evidence="2" type="ORF">CEXT_569171</name>
</gene>
<keyword evidence="1" id="KW-1133">Transmembrane helix</keyword>
<comment type="caution">
    <text evidence="2">The sequence shown here is derived from an EMBL/GenBank/DDBJ whole genome shotgun (WGS) entry which is preliminary data.</text>
</comment>
<evidence type="ECO:0000313" key="3">
    <source>
        <dbReference type="Proteomes" id="UP001054945"/>
    </source>
</evidence>
<keyword evidence="1" id="KW-0472">Membrane</keyword>
<keyword evidence="1" id="KW-0812">Transmembrane</keyword>
<keyword evidence="3" id="KW-1185">Reference proteome</keyword>
<protein>
    <submittedName>
        <fullName evidence="2">Uncharacterized protein</fullName>
    </submittedName>
</protein>
<dbReference type="EMBL" id="BPLR01011956">
    <property type="protein sequence ID" value="GIY50241.1"/>
    <property type="molecule type" value="Genomic_DNA"/>
</dbReference>
<accession>A0AAV4TXG1</accession>
<feature type="transmembrane region" description="Helical" evidence="1">
    <location>
        <begin position="141"/>
        <end position="163"/>
    </location>
</feature>
<evidence type="ECO:0000313" key="2">
    <source>
        <dbReference type="EMBL" id="GIY50241.1"/>
    </source>
</evidence>
<dbReference type="AlphaFoldDB" id="A0AAV4TXG1"/>
<dbReference type="Proteomes" id="UP001054945">
    <property type="component" value="Unassembled WGS sequence"/>
</dbReference>